<dbReference type="InterPro" id="IPR036102">
    <property type="entry name" value="OsmC/Ohrsf"/>
</dbReference>
<keyword evidence="3" id="KW-1185">Reference proteome</keyword>
<proteinExistence type="predicted"/>
<feature type="region of interest" description="Disordered" evidence="1">
    <location>
        <begin position="28"/>
        <end position="48"/>
    </location>
</feature>
<dbReference type="Pfam" id="PF02566">
    <property type="entry name" value="OsmC"/>
    <property type="match status" value="1"/>
</dbReference>
<organism evidence="2 3">
    <name type="scientific">Streptomyces lavenduligriseus</name>
    <dbReference type="NCBI Taxonomy" id="67315"/>
    <lineage>
        <taxon>Bacteria</taxon>
        <taxon>Bacillati</taxon>
        <taxon>Actinomycetota</taxon>
        <taxon>Actinomycetes</taxon>
        <taxon>Kitasatosporales</taxon>
        <taxon>Streptomycetaceae</taxon>
        <taxon>Streptomyces</taxon>
    </lineage>
</organism>
<accession>A0ABT0NU14</accession>
<dbReference type="Gene3D" id="3.30.300.20">
    <property type="match status" value="1"/>
</dbReference>
<dbReference type="InterPro" id="IPR019904">
    <property type="entry name" value="Peroxiredoxin_OsmC"/>
</dbReference>
<sequence>MAVIRTAGSHWEGTLQDGRGTVTLASSNAATHEVSWPSRAEEPAGRTSPEELIAAAQCACYNMSLTHTLESKGHTLESVDTKAEVTFELGAGLTRLALTVRATVPGISEEDFREAAETAKTNCPVTMALSGIKEITLDATLA</sequence>
<reference evidence="2 3" key="1">
    <citation type="submission" date="2022-05" db="EMBL/GenBank/DDBJ databases">
        <title>Genome Resource of Streptomyces lavenduligriseus GA1-1, a Strain with Broad-Spectrum Antifungal Activity against Phytopathogenic Fungi.</title>
        <authorList>
            <person name="Qi D."/>
        </authorList>
    </citation>
    <scope>NUCLEOTIDE SEQUENCE [LARGE SCALE GENOMIC DNA]</scope>
    <source>
        <strain evidence="2 3">GA1-1</strain>
    </source>
</reference>
<dbReference type="InterPro" id="IPR003718">
    <property type="entry name" value="OsmC/Ohr_fam"/>
</dbReference>
<dbReference type="PANTHER" id="PTHR42830:SF1">
    <property type="entry name" value="OSMOTICALLY INDUCIBLE FAMILY PROTEIN"/>
    <property type="match status" value="1"/>
</dbReference>
<dbReference type="InterPro" id="IPR052707">
    <property type="entry name" value="OsmC_Ohr_Peroxiredoxin"/>
</dbReference>
<dbReference type="EMBL" id="JAMCCK010000019">
    <property type="protein sequence ID" value="MCL3994631.1"/>
    <property type="molecule type" value="Genomic_DNA"/>
</dbReference>
<gene>
    <name evidence="2" type="ORF">M4438_14045</name>
</gene>
<dbReference type="PANTHER" id="PTHR42830">
    <property type="entry name" value="OSMOTICALLY INDUCIBLE FAMILY PROTEIN"/>
    <property type="match status" value="1"/>
</dbReference>
<evidence type="ECO:0000313" key="2">
    <source>
        <dbReference type="EMBL" id="MCL3994631.1"/>
    </source>
</evidence>
<dbReference type="Proteomes" id="UP001202052">
    <property type="component" value="Unassembled WGS sequence"/>
</dbReference>
<protein>
    <submittedName>
        <fullName evidence="2">OsmC family peroxiredoxin</fullName>
    </submittedName>
</protein>
<name>A0ABT0NU14_9ACTN</name>
<comment type="caution">
    <text evidence="2">The sequence shown here is derived from an EMBL/GenBank/DDBJ whole genome shotgun (WGS) entry which is preliminary data.</text>
</comment>
<dbReference type="InterPro" id="IPR015946">
    <property type="entry name" value="KH_dom-like_a/b"/>
</dbReference>
<dbReference type="RefSeq" id="WP_030776527.1">
    <property type="nucleotide sequence ID" value="NZ_JAMCCK010000019.1"/>
</dbReference>
<evidence type="ECO:0000313" key="3">
    <source>
        <dbReference type="Proteomes" id="UP001202052"/>
    </source>
</evidence>
<evidence type="ECO:0000256" key="1">
    <source>
        <dbReference type="SAM" id="MobiDB-lite"/>
    </source>
</evidence>
<dbReference type="SUPFAM" id="SSF82784">
    <property type="entry name" value="OsmC-like"/>
    <property type="match status" value="1"/>
</dbReference>
<dbReference type="NCBIfam" id="TIGR03562">
    <property type="entry name" value="osmo_induc_OsmC"/>
    <property type="match status" value="1"/>
</dbReference>